<reference evidence="2" key="1">
    <citation type="journal article" date="2014" name="Genome Announc.">
        <title>Genome sequence of the yeast Cyberlindnera fabianii (Hansenula fabianii).</title>
        <authorList>
            <person name="Freel K.C."/>
            <person name="Sarilar V."/>
            <person name="Neuveglise C."/>
            <person name="Devillers H."/>
            <person name="Friedrich A."/>
            <person name="Schacherer J."/>
        </authorList>
    </citation>
    <scope>NUCLEOTIDE SEQUENCE</scope>
    <source>
        <strain evidence="2">YJS4271</strain>
    </source>
</reference>
<dbReference type="OrthoDB" id="5308060at2759"/>
<dbReference type="Pfam" id="PF08643">
    <property type="entry name" value="DUF1776"/>
    <property type="match status" value="2"/>
</dbReference>
<keyword evidence="1" id="KW-0472">Membrane</keyword>
<name>A0A061BB97_CYBFA</name>
<dbReference type="EMBL" id="LK052909">
    <property type="protein sequence ID" value="CDR46599.1"/>
    <property type="molecule type" value="Genomic_DNA"/>
</dbReference>
<keyword evidence="1" id="KW-0812">Transmembrane</keyword>
<evidence type="ECO:0000256" key="1">
    <source>
        <dbReference type="SAM" id="Phobius"/>
    </source>
</evidence>
<keyword evidence="1" id="KW-1133">Transmembrane helix</keyword>
<dbReference type="VEuPathDB" id="FungiDB:BON22_2819"/>
<proteinExistence type="predicted"/>
<gene>
    <name evidence="2" type="ORF">CYFA0S_24e00826g</name>
</gene>
<dbReference type="AlphaFoldDB" id="A0A061BB97"/>
<accession>A0A061BB97</accession>
<dbReference type="PhylomeDB" id="A0A061BB97"/>
<protein>
    <submittedName>
        <fullName evidence="2">CYFA0S24e00826g1_1</fullName>
    </submittedName>
</protein>
<organism evidence="2">
    <name type="scientific">Cyberlindnera fabianii</name>
    <name type="common">Yeast</name>
    <name type="synonym">Hansenula fabianii</name>
    <dbReference type="NCBI Taxonomy" id="36022"/>
    <lineage>
        <taxon>Eukaryota</taxon>
        <taxon>Fungi</taxon>
        <taxon>Dikarya</taxon>
        <taxon>Ascomycota</taxon>
        <taxon>Saccharomycotina</taxon>
        <taxon>Saccharomycetes</taxon>
        <taxon>Phaffomycetales</taxon>
        <taxon>Phaffomycetaceae</taxon>
        <taxon>Cyberlindnera</taxon>
    </lineage>
</organism>
<sequence>MDPVDRTFDTVYYWSQRAKLAAQAAADKVVSTTSSVADSISTAISSSSPDSPSPYISSRASTSSFWSSLGLNGSLAKSVRRNKFATAATVVTLLGLSGYVLKSLYPAVVRSRGGVKRRAERLANGARKDVILIVGSVTEPLTRYIAHDLEARGFIVYITSTNSKADQKFFQNESLQDIKSLIVSADSRDTEFNTEQIHKFDYLLSSDHIPFQGAQPNKLNLVGIIFVPDMYFQAGKFHLVPSSTWNQTINERALMPLNLLMAGVIGMAEKYDSNIIFLTPTISTSLQLPYHSLENVTINFIQQLSACLQHDYDSLNITNLRLGAVNINSNNHRKNFGIKGEPIKKLHYKIFDLLYSEDNNSVEYVGFGARLLSYFGAWIPRWITRNYFRNYFAHE</sequence>
<dbReference type="InterPro" id="IPR013952">
    <property type="entry name" value="DUF1776_fun"/>
</dbReference>
<evidence type="ECO:0000313" key="2">
    <source>
        <dbReference type="EMBL" id="CDR46599.1"/>
    </source>
</evidence>
<feature type="transmembrane region" description="Helical" evidence="1">
    <location>
        <begin position="84"/>
        <end position="101"/>
    </location>
</feature>